<feature type="region of interest" description="Disordered" evidence="1">
    <location>
        <begin position="1"/>
        <end position="43"/>
    </location>
</feature>
<dbReference type="SUPFAM" id="SSF55785">
    <property type="entry name" value="PYP-like sensor domain (PAS domain)"/>
    <property type="match status" value="1"/>
</dbReference>
<feature type="transmembrane region" description="Helical" evidence="2">
    <location>
        <begin position="318"/>
        <end position="342"/>
    </location>
</feature>
<feature type="domain" description="PAS" evidence="3">
    <location>
        <begin position="861"/>
        <end position="884"/>
    </location>
</feature>
<dbReference type="PROSITE" id="PS50112">
    <property type="entry name" value="PAS"/>
    <property type="match status" value="1"/>
</dbReference>
<feature type="transmembrane region" description="Helical" evidence="2">
    <location>
        <begin position="166"/>
        <end position="187"/>
    </location>
</feature>
<organism evidence="4 5">
    <name type="scientific">Halteria grandinella</name>
    <dbReference type="NCBI Taxonomy" id="5974"/>
    <lineage>
        <taxon>Eukaryota</taxon>
        <taxon>Sar</taxon>
        <taxon>Alveolata</taxon>
        <taxon>Ciliophora</taxon>
        <taxon>Intramacronucleata</taxon>
        <taxon>Spirotrichea</taxon>
        <taxon>Stichotrichia</taxon>
        <taxon>Sporadotrichida</taxon>
        <taxon>Halteriidae</taxon>
        <taxon>Halteria</taxon>
    </lineage>
</organism>
<dbReference type="Proteomes" id="UP000785679">
    <property type="component" value="Unassembled WGS sequence"/>
</dbReference>
<protein>
    <recommendedName>
        <fullName evidence="3">PAS domain-containing protein</fullName>
    </recommendedName>
</protein>
<dbReference type="PANTHER" id="PTHR31600">
    <property type="entry name" value="TINY MACROCYSTS PROTEIN B-RELATED"/>
    <property type="match status" value="1"/>
</dbReference>
<evidence type="ECO:0000256" key="2">
    <source>
        <dbReference type="SAM" id="Phobius"/>
    </source>
</evidence>
<keyword evidence="2" id="KW-1133">Transmembrane helix</keyword>
<accession>A0A8J8P842</accession>
<reference evidence="4" key="1">
    <citation type="submission" date="2019-06" db="EMBL/GenBank/DDBJ databases">
        <authorList>
            <person name="Zheng W."/>
        </authorList>
    </citation>
    <scope>NUCLEOTIDE SEQUENCE</scope>
    <source>
        <strain evidence="4">QDHG01</strain>
    </source>
</reference>
<evidence type="ECO:0000313" key="4">
    <source>
        <dbReference type="EMBL" id="TNV87550.1"/>
    </source>
</evidence>
<dbReference type="EMBL" id="RRYP01000363">
    <property type="protein sequence ID" value="TNV87550.1"/>
    <property type="molecule type" value="Genomic_DNA"/>
</dbReference>
<comment type="caution">
    <text evidence="4">The sequence shown here is derived from an EMBL/GenBank/DDBJ whole genome shotgun (WGS) entry which is preliminary data.</text>
</comment>
<evidence type="ECO:0000259" key="3">
    <source>
        <dbReference type="PROSITE" id="PS50112"/>
    </source>
</evidence>
<dbReference type="InterPro" id="IPR035965">
    <property type="entry name" value="PAS-like_dom_sf"/>
</dbReference>
<feature type="transmembrane region" description="Helical" evidence="2">
    <location>
        <begin position="378"/>
        <end position="398"/>
    </location>
</feature>
<feature type="transmembrane region" description="Helical" evidence="2">
    <location>
        <begin position="249"/>
        <end position="268"/>
    </location>
</feature>
<proteinExistence type="predicted"/>
<dbReference type="InterPro" id="IPR000014">
    <property type="entry name" value="PAS"/>
</dbReference>
<keyword evidence="5" id="KW-1185">Reference proteome</keyword>
<name>A0A8J8P842_HALGN</name>
<dbReference type="PANTHER" id="PTHR31600:SF2">
    <property type="entry name" value="GAMETE ENRICHED GENE 10 PROTEIN-RELATED"/>
    <property type="match status" value="1"/>
</dbReference>
<keyword evidence="2" id="KW-0472">Membrane</keyword>
<evidence type="ECO:0000313" key="5">
    <source>
        <dbReference type="Proteomes" id="UP000785679"/>
    </source>
</evidence>
<evidence type="ECO:0000256" key="1">
    <source>
        <dbReference type="SAM" id="MobiDB-lite"/>
    </source>
</evidence>
<keyword evidence="2" id="KW-0812">Transmembrane</keyword>
<sequence>MKSSQLHSDKKKAADPDLLAESDQKKLALKQEKPNETKNKLNTGRVAGSSIADLVKLNGKTLSGYPDKGILAQALLPEKNVVSKVFWTIIQSQPVNYIGYSCLIGIGEVAQVAISGIIVYSRSRDEDLGIAIINETNKQSNDGDTDIENTNIVYPNASKSVSQLCLILNTSLISLYSLSLISMCYLYRQLKKSDDAEFKTSVTFLSILLSAILTLQGTILNLGAIFTIAWSLMLVSYSSQDQYTDATRAAQLVLTVILIVLSQLFQYLHEAFYNLNFMNSILINSRPQSQPFSMLKPIFYCLICALSLKPGQTRLESFVYLIIIGVIAIAQIVISSMHRAYYNTKLEWTSYLMKLVKTSAICSLALTRAMDGFTIKEWTLIFVIITPFISGCALLIRIKKEDRLFSKLAEQGGVTQFNDQHELEQILCLVFDYLHRDGDIQAHNKFLGLLMANEENAANFEGISYFKTITRVAGLSDSLNGEDDSAQNIKSMLDPNLMNEINDSTRIGIDNFTSFGVDIQHGSIDGTHLDISTLPSHSPLFMNIQSAEHQGGNGARMNSLKKTESFHGKDPTMQATMIRNHLDDVFITENTSGTGSRKNQMGNNDVNKNIVKINGIELDISNIPMAISMVKLRFLYEVLIKQACTQFPEHMFFMFYKSYIALDHFQNKYLALTTVTHLNNLQKKQSLKESLQNQISINYFLKSILTTASANSTQNASSPSTELDSTLLLDQSLKIDEIITCIQLCSLRITHFWQLASNEQATDHQISELQNLAVKVSQMLKEIRGYVKQIEVVDSQLAQCQTLYYYLSYFFIVVIRDKNVGFNILRQMNQTGQFGGANANKQCLIDEIGCVVVDGNFNLFGKILYANKIIAKLLGYINTDVQGKLIHTLMPTAVAEVHNLFWNAFANVGIPKVLDQLRHLYVKDSSGYVHPFKIFIKFQFSPKYGYSFVGLFRKPQSIQFEDQETVKLRKSYQMVCNEKGKILEISPSIHSLMKITPRILDTLHSTLPENLQLHFFNPNLNIQRMDFSRHTCCYYKKLNLDFTELKKLSSSLEIMDENDDQIMDPFGSLRPIFTCTMKVIKETYGSTSMMLNRLRWPLIKEGPDISAIQD</sequence>
<dbReference type="InterPro" id="IPR052994">
    <property type="entry name" value="Tiny_macrocysts_regulators"/>
</dbReference>
<feature type="compositionally biased region" description="Basic and acidic residues" evidence="1">
    <location>
        <begin position="22"/>
        <end position="39"/>
    </location>
</feature>
<dbReference type="AlphaFoldDB" id="A0A8J8P842"/>
<gene>
    <name evidence="4" type="ORF">FGO68_gene3848</name>
</gene>
<feature type="transmembrane region" description="Helical" evidence="2">
    <location>
        <begin position="348"/>
        <end position="366"/>
    </location>
</feature>